<dbReference type="STRING" id="1210089.GCA_001613165_06357"/>
<reference evidence="2 3" key="1">
    <citation type="submission" date="2018-07" db="EMBL/GenBank/DDBJ databases">
        <title>Genomic Encyclopedia of Type Strains, Phase IV (KMG-IV): sequencing the most valuable type-strain genomes for metagenomic binning, comparative biology and taxonomic classification.</title>
        <authorList>
            <person name="Goeker M."/>
        </authorList>
    </citation>
    <scope>NUCLEOTIDE SEQUENCE [LARGE SCALE GENOMIC DNA]</scope>
    <source>
        <strain evidence="2 3">DSM 44952</strain>
    </source>
</reference>
<accession>A0A370GGH0</accession>
<evidence type="ECO:0000256" key="1">
    <source>
        <dbReference type="SAM" id="Phobius"/>
    </source>
</evidence>
<dbReference type="OrthoDB" id="4564350at2"/>
<evidence type="ECO:0000313" key="2">
    <source>
        <dbReference type="EMBL" id="RDI42761.1"/>
    </source>
</evidence>
<dbReference type="Pfam" id="PF19684">
    <property type="entry name" value="DUF6186"/>
    <property type="match status" value="1"/>
</dbReference>
<gene>
    <name evidence="2" type="ORF">DFR68_12424</name>
</gene>
<evidence type="ECO:0000313" key="3">
    <source>
        <dbReference type="Proteomes" id="UP000255355"/>
    </source>
</evidence>
<dbReference type="RefSeq" id="WP_147289163.1">
    <property type="nucleotide sequence ID" value="NZ_QQAZ01000024.1"/>
</dbReference>
<keyword evidence="1" id="KW-0472">Membrane</keyword>
<keyword evidence="3" id="KW-1185">Reference proteome</keyword>
<dbReference type="InterPro" id="IPR046177">
    <property type="entry name" value="DUF6186"/>
</dbReference>
<dbReference type="EMBL" id="QQAZ01000024">
    <property type="protein sequence ID" value="RDI42761.1"/>
    <property type="molecule type" value="Genomic_DNA"/>
</dbReference>
<keyword evidence="1" id="KW-0812">Transmembrane</keyword>
<sequence>MSERAVIITGFAVLFAAVAVTTVVARVRPNLLVSLATTIGFLTRTRSTRLTAVALWAWLGWHFLAR</sequence>
<organism evidence="2 3">
    <name type="scientific">Nocardia mexicana</name>
    <dbReference type="NCBI Taxonomy" id="279262"/>
    <lineage>
        <taxon>Bacteria</taxon>
        <taxon>Bacillati</taxon>
        <taxon>Actinomycetota</taxon>
        <taxon>Actinomycetes</taxon>
        <taxon>Mycobacteriales</taxon>
        <taxon>Nocardiaceae</taxon>
        <taxon>Nocardia</taxon>
    </lineage>
</organism>
<name>A0A370GGH0_9NOCA</name>
<keyword evidence="1" id="KW-1133">Transmembrane helix</keyword>
<dbReference type="AlphaFoldDB" id="A0A370GGH0"/>
<protein>
    <submittedName>
        <fullName evidence="2">Uncharacterized protein</fullName>
    </submittedName>
</protein>
<proteinExistence type="predicted"/>
<feature type="transmembrane region" description="Helical" evidence="1">
    <location>
        <begin position="49"/>
        <end position="65"/>
    </location>
</feature>
<comment type="caution">
    <text evidence="2">The sequence shown here is derived from an EMBL/GenBank/DDBJ whole genome shotgun (WGS) entry which is preliminary data.</text>
</comment>
<dbReference type="Proteomes" id="UP000255355">
    <property type="component" value="Unassembled WGS sequence"/>
</dbReference>